<comment type="similarity">
    <text evidence="3 11">Belongs to the peptidase M1 family.</text>
</comment>
<keyword evidence="10 11" id="KW-0482">Metalloprotease</keyword>
<dbReference type="Pfam" id="PF01433">
    <property type="entry name" value="Peptidase_M1"/>
    <property type="match status" value="1"/>
</dbReference>
<protein>
    <recommendedName>
        <fullName evidence="11">Leukotriene A(4) hydrolase</fullName>
        <shortName evidence="11">LTA-4 hydrolase</shortName>
        <ecNumber evidence="11">3.3.2.6</ecNumber>
    </recommendedName>
</protein>
<evidence type="ECO:0000256" key="7">
    <source>
        <dbReference type="ARBA" id="ARBA00022751"/>
    </source>
</evidence>
<keyword evidence="14" id="KW-1185">Reference proteome</keyword>
<dbReference type="SUPFAM" id="SSF48371">
    <property type="entry name" value="ARM repeat"/>
    <property type="match status" value="1"/>
</dbReference>
<name>A0ABP0GES9_CLALP</name>
<dbReference type="InterPro" id="IPR012777">
    <property type="entry name" value="LTA4H"/>
</dbReference>
<dbReference type="CDD" id="cd09599">
    <property type="entry name" value="M1_LTA4H"/>
    <property type="match status" value="1"/>
</dbReference>
<keyword evidence="4 11" id="KW-0963">Cytoplasm</keyword>
<evidence type="ECO:0000256" key="6">
    <source>
        <dbReference type="ARBA" id="ARBA00022723"/>
    </source>
</evidence>
<keyword evidence="9 11" id="KW-0862">Zinc</keyword>
<evidence type="ECO:0000256" key="11">
    <source>
        <dbReference type="RuleBase" id="RU361141"/>
    </source>
</evidence>
<evidence type="ECO:0000256" key="3">
    <source>
        <dbReference type="ARBA" id="ARBA00010136"/>
    </source>
</evidence>
<comment type="pathway">
    <text evidence="2 11">Lipid metabolism; leukotriene B4 biosynthesis.</text>
</comment>
<accession>A0ABP0GES9</accession>
<dbReference type="InterPro" id="IPR027268">
    <property type="entry name" value="Peptidase_M4/M1_CTD_sf"/>
</dbReference>
<keyword evidence="5 11" id="KW-0645">Protease</keyword>
<dbReference type="InterPro" id="IPR042097">
    <property type="entry name" value="Aminopeptidase_N-like_N_sf"/>
</dbReference>
<dbReference type="Pfam" id="PF17900">
    <property type="entry name" value="Peptidase_M1_N"/>
    <property type="match status" value="1"/>
</dbReference>
<evidence type="ECO:0000256" key="5">
    <source>
        <dbReference type="ARBA" id="ARBA00022670"/>
    </source>
</evidence>
<keyword evidence="6 11" id="KW-0479">Metal-binding</keyword>
<sequence length="610" mass="69613">MGAYDPTSYSDPREAKIQHIDINWTVDFSRKVLSGYVDLKFKSKKDNLSSLILDSKDLAIHKITDGKADLKFKIKERHAAFGSPLQIDFVDSVKQDEEFTLHIEYETSSSCSALQWLDAEQTAGQKYPYLFSQCQAIHARSLLPCQDSPSAKATYTAKVTVQHPLVALMSAVQCWDKAGKGENGEKLMTYKFEQKVPMSSYLIAIVVGLLKSREIGPRSKVWSEKELVDKAALEFSETEQMIAAGEKLVGPYVWGQYDLLVLPPSFPYGGMENPCLTFVTPTLLAGDKSLANVVAHEIAHSWTGNLVTNHTWEDFWLNEGHTVFLERKIICELFDDKFRQFQAFNGLKDLHQYIETFGKDSPFTHLVVNLDGVDPDDAFSPIPYEKGHTLLFHLETLLGGPSEFEPFLRSYIDKYKFESVSTSQWKDHLYEFFSSKKAVLDSLDWNAWFHTPGMPPVIPEYDQTLSTECTALAEKWAKTATNDLGVFKAKDIKHFSSWQKIEFLGQLLLKDPFTSSHISTMDSCYRFSKINNSEIKFRWLRLGIRARYEPSIRPALQMATDQGRMKFTRPLFRDLGGWDKSRDVAIDHFKKNKAKMHNTTAQHIEKDLKL</sequence>
<evidence type="ECO:0000256" key="9">
    <source>
        <dbReference type="ARBA" id="ARBA00022833"/>
    </source>
</evidence>
<dbReference type="SUPFAM" id="SSF55486">
    <property type="entry name" value="Metalloproteases ('zincins'), catalytic domain"/>
    <property type="match status" value="1"/>
</dbReference>
<dbReference type="InterPro" id="IPR001930">
    <property type="entry name" value="Peptidase_M1"/>
</dbReference>
<dbReference type="InterPro" id="IPR014782">
    <property type="entry name" value="Peptidase_M1_dom"/>
</dbReference>
<dbReference type="PRINTS" id="PR00756">
    <property type="entry name" value="ALADIPTASE"/>
</dbReference>
<evidence type="ECO:0000259" key="12">
    <source>
        <dbReference type="SMART" id="SM01263"/>
    </source>
</evidence>
<feature type="domain" description="Peptidase M1 leukotriene A4 hydrolase/aminopeptidase C-terminal" evidence="12">
    <location>
        <begin position="464"/>
        <end position="608"/>
    </location>
</feature>
<dbReference type="SUPFAM" id="SSF63737">
    <property type="entry name" value="Leukotriene A4 hydrolase N-terminal domain"/>
    <property type="match status" value="1"/>
</dbReference>
<comment type="catalytic activity">
    <reaction evidence="11">
        <text>leukotriene A4 + H2O = leukotriene B4</text>
        <dbReference type="Rhea" id="RHEA:22324"/>
        <dbReference type="ChEBI" id="CHEBI:15377"/>
        <dbReference type="ChEBI" id="CHEBI:57461"/>
        <dbReference type="ChEBI" id="CHEBI:57463"/>
        <dbReference type="EC" id="3.3.2.6"/>
    </reaction>
</comment>
<dbReference type="EC" id="3.3.2.6" evidence="11"/>
<dbReference type="PANTHER" id="PTHR45726:SF3">
    <property type="entry name" value="LEUKOTRIENE A-4 HYDROLASE"/>
    <property type="match status" value="1"/>
</dbReference>
<evidence type="ECO:0000256" key="8">
    <source>
        <dbReference type="ARBA" id="ARBA00022801"/>
    </source>
</evidence>
<dbReference type="InterPro" id="IPR038502">
    <property type="entry name" value="M1_LTA-4_hydro/amino_C_sf"/>
</dbReference>
<dbReference type="InterPro" id="IPR016024">
    <property type="entry name" value="ARM-type_fold"/>
</dbReference>
<gene>
    <name evidence="13" type="ORF">CVLEPA_LOCUS21348</name>
</gene>
<dbReference type="Pfam" id="PF09127">
    <property type="entry name" value="Leuk-A4-hydro_C"/>
    <property type="match status" value="1"/>
</dbReference>
<evidence type="ECO:0000256" key="1">
    <source>
        <dbReference type="ARBA" id="ARBA00004496"/>
    </source>
</evidence>
<dbReference type="Gene3D" id="1.25.40.320">
    <property type="entry name" value="Peptidase M1, leukotriene A4 hydrolase/aminopeptidase C-terminal domain"/>
    <property type="match status" value="1"/>
</dbReference>
<dbReference type="Gene3D" id="3.30.2010.30">
    <property type="match status" value="1"/>
</dbReference>
<dbReference type="InterPro" id="IPR049980">
    <property type="entry name" value="LTA4H_cat"/>
</dbReference>
<dbReference type="Gene3D" id="2.60.40.1730">
    <property type="entry name" value="tricorn interacting facor f3 domain"/>
    <property type="match status" value="1"/>
</dbReference>
<dbReference type="PANTHER" id="PTHR45726">
    <property type="entry name" value="LEUKOTRIENE A-4 HYDROLASE"/>
    <property type="match status" value="1"/>
</dbReference>
<evidence type="ECO:0000313" key="14">
    <source>
        <dbReference type="Proteomes" id="UP001642483"/>
    </source>
</evidence>
<keyword evidence="8 11" id="KW-0378">Hydrolase</keyword>
<comment type="cofactor">
    <cofactor evidence="11">
        <name>Zn(2+)</name>
        <dbReference type="ChEBI" id="CHEBI:29105"/>
    </cofactor>
    <text evidence="11">Binds 1 zinc ion per subunit.</text>
</comment>
<comment type="subcellular location">
    <subcellularLocation>
        <location evidence="1 11">Cytoplasm</location>
    </subcellularLocation>
</comment>
<dbReference type="InterPro" id="IPR045357">
    <property type="entry name" value="Aminopeptidase_N-like_N"/>
</dbReference>
<comment type="caution">
    <text evidence="13">The sequence shown here is derived from an EMBL/GenBank/DDBJ whole genome shotgun (WGS) entry which is preliminary data.</text>
</comment>
<reference evidence="13 14" key="1">
    <citation type="submission" date="2024-02" db="EMBL/GenBank/DDBJ databases">
        <authorList>
            <person name="Daric V."/>
            <person name="Darras S."/>
        </authorList>
    </citation>
    <scope>NUCLEOTIDE SEQUENCE [LARGE SCALE GENOMIC DNA]</scope>
</reference>
<dbReference type="Proteomes" id="UP001642483">
    <property type="component" value="Unassembled WGS sequence"/>
</dbReference>
<organism evidence="13 14">
    <name type="scientific">Clavelina lepadiformis</name>
    <name type="common">Light-bulb sea squirt</name>
    <name type="synonym">Ascidia lepadiformis</name>
    <dbReference type="NCBI Taxonomy" id="159417"/>
    <lineage>
        <taxon>Eukaryota</taxon>
        <taxon>Metazoa</taxon>
        <taxon>Chordata</taxon>
        <taxon>Tunicata</taxon>
        <taxon>Ascidiacea</taxon>
        <taxon>Aplousobranchia</taxon>
        <taxon>Clavelinidae</taxon>
        <taxon>Clavelina</taxon>
    </lineage>
</organism>
<dbReference type="InterPro" id="IPR015211">
    <property type="entry name" value="Peptidase_M1_C"/>
</dbReference>
<dbReference type="EMBL" id="CAWYQH010000108">
    <property type="protein sequence ID" value="CAK8689329.1"/>
    <property type="molecule type" value="Genomic_DNA"/>
</dbReference>
<dbReference type="SMART" id="SM01263">
    <property type="entry name" value="Leuk-A4-hydro_C"/>
    <property type="match status" value="1"/>
</dbReference>
<evidence type="ECO:0000256" key="10">
    <source>
        <dbReference type="ARBA" id="ARBA00023049"/>
    </source>
</evidence>
<evidence type="ECO:0000256" key="2">
    <source>
        <dbReference type="ARBA" id="ARBA00004716"/>
    </source>
</evidence>
<evidence type="ECO:0000256" key="4">
    <source>
        <dbReference type="ARBA" id="ARBA00022490"/>
    </source>
</evidence>
<evidence type="ECO:0000313" key="13">
    <source>
        <dbReference type="EMBL" id="CAK8689329.1"/>
    </source>
</evidence>
<dbReference type="Gene3D" id="1.10.390.10">
    <property type="entry name" value="Neutral Protease Domain 2"/>
    <property type="match status" value="1"/>
</dbReference>
<proteinExistence type="inferred from homology"/>
<keyword evidence="7 11" id="KW-0434">Leukotriene biosynthesis</keyword>
<dbReference type="NCBIfam" id="TIGR02411">
    <property type="entry name" value="leuko_A4_hydro"/>
    <property type="match status" value="1"/>
</dbReference>
<dbReference type="InterPro" id="IPR034015">
    <property type="entry name" value="M1_LTA4H"/>
</dbReference>